<proteinExistence type="predicted"/>
<organism evidence="2 3">
    <name type="scientific">Amanita thiersii Skay4041</name>
    <dbReference type="NCBI Taxonomy" id="703135"/>
    <lineage>
        <taxon>Eukaryota</taxon>
        <taxon>Fungi</taxon>
        <taxon>Dikarya</taxon>
        <taxon>Basidiomycota</taxon>
        <taxon>Agaricomycotina</taxon>
        <taxon>Agaricomycetes</taxon>
        <taxon>Agaricomycetidae</taxon>
        <taxon>Agaricales</taxon>
        <taxon>Pluteineae</taxon>
        <taxon>Amanitaceae</taxon>
        <taxon>Amanita</taxon>
    </lineage>
</organism>
<dbReference type="OrthoDB" id="3060075at2759"/>
<dbReference type="AlphaFoldDB" id="A0A2A9NTU8"/>
<protein>
    <submittedName>
        <fullName evidence="2">Uncharacterized protein</fullName>
    </submittedName>
</protein>
<evidence type="ECO:0000256" key="1">
    <source>
        <dbReference type="SAM" id="MobiDB-lite"/>
    </source>
</evidence>
<dbReference type="EMBL" id="KZ301992">
    <property type="protein sequence ID" value="PFH51102.1"/>
    <property type="molecule type" value="Genomic_DNA"/>
</dbReference>
<name>A0A2A9NTU8_9AGAR</name>
<sequence>MISTLPTFSTWTWQMKIRERSKTEKKRTNEQEGLHIGLPKIVTSATIKVTCVKRGNKVVSGRDSRASQKTRSTQTLASHHQLREPMSSPLSATTPISAEYIKGYRISREKISSKAGLEPGAREIANYVKAAMRLVNRDDYSLLAWGKKPGGEVETVFVVDSDFDENKLRERPLVPHRSSLEAAMVVLEGPDIWQRVA</sequence>
<accession>A0A2A9NTU8</accession>
<evidence type="ECO:0000313" key="3">
    <source>
        <dbReference type="Proteomes" id="UP000242287"/>
    </source>
</evidence>
<feature type="region of interest" description="Disordered" evidence="1">
    <location>
        <begin position="58"/>
        <end position="90"/>
    </location>
</feature>
<gene>
    <name evidence="2" type="ORF">AMATHDRAFT_47377</name>
</gene>
<feature type="compositionally biased region" description="Polar residues" evidence="1">
    <location>
        <begin position="67"/>
        <end position="78"/>
    </location>
</feature>
<keyword evidence="3" id="KW-1185">Reference proteome</keyword>
<evidence type="ECO:0000313" key="2">
    <source>
        <dbReference type="EMBL" id="PFH51102.1"/>
    </source>
</evidence>
<reference evidence="2 3" key="1">
    <citation type="submission" date="2014-02" db="EMBL/GenBank/DDBJ databases">
        <title>Transposable element dynamics among asymbiotic and ectomycorrhizal Amanita fungi.</title>
        <authorList>
            <consortium name="DOE Joint Genome Institute"/>
            <person name="Hess J."/>
            <person name="Skrede I."/>
            <person name="Wolfe B."/>
            <person name="LaButti K."/>
            <person name="Ohm R.A."/>
            <person name="Grigoriev I.V."/>
            <person name="Pringle A."/>
        </authorList>
    </citation>
    <scope>NUCLEOTIDE SEQUENCE [LARGE SCALE GENOMIC DNA]</scope>
    <source>
        <strain evidence="2 3">SKay4041</strain>
    </source>
</reference>
<dbReference type="Proteomes" id="UP000242287">
    <property type="component" value="Unassembled WGS sequence"/>
</dbReference>